<proteinExistence type="predicted"/>
<accession>A0AAE4DZV9</accession>
<reference evidence="1" key="1">
    <citation type="submission" date="2022-11" db="EMBL/GenBank/DDBJ databases">
        <title>blaNDM-1 and qnrB1 co-producing ST413 Enterobacter.</title>
        <authorList>
            <person name="Halder G."/>
            <person name="Chaudhuri B."/>
            <person name="Dutta S."/>
        </authorList>
    </citation>
    <scope>NUCLEOTIDE SEQUENCE</scope>
    <source>
        <strain evidence="1">PEER684</strain>
    </source>
</reference>
<evidence type="ECO:0000313" key="1">
    <source>
        <dbReference type="EMBL" id="MDR9948027.1"/>
    </source>
</evidence>
<dbReference type="Proteomes" id="UP001185068">
    <property type="component" value="Unassembled WGS sequence"/>
</dbReference>
<evidence type="ECO:0000313" key="2">
    <source>
        <dbReference type="Proteomes" id="UP001185068"/>
    </source>
</evidence>
<name>A0AAE4DZV9_9ENTR</name>
<dbReference type="AlphaFoldDB" id="A0AAE4DZV9"/>
<comment type="caution">
    <text evidence="1">The sequence shown here is derived from an EMBL/GenBank/DDBJ whole genome shotgun (WGS) entry which is preliminary data.</text>
</comment>
<gene>
    <name evidence="1" type="ORF">MX989_18325</name>
</gene>
<sequence>MKKIKRFGAKPISLPTDELIKSFNKLEASIGPIPESYRAYLLHFGVSVLFDVNVVFKALLPSPWSDEQENDTLESLYGLAESGKEFRC</sequence>
<dbReference type="RefSeq" id="WP_154232935.1">
    <property type="nucleotide sequence ID" value="NZ_JACWFD010000013.1"/>
</dbReference>
<dbReference type="EMBL" id="JALLIR010000001">
    <property type="protein sequence ID" value="MDR9948027.1"/>
    <property type="molecule type" value="Genomic_DNA"/>
</dbReference>
<organism evidence="1 2">
    <name type="scientific">Enterobacter sichuanensis</name>
    <dbReference type="NCBI Taxonomy" id="2071710"/>
    <lineage>
        <taxon>Bacteria</taxon>
        <taxon>Pseudomonadati</taxon>
        <taxon>Pseudomonadota</taxon>
        <taxon>Gammaproteobacteria</taxon>
        <taxon>Enterobacterales</taxon>
        <taxon>Enterobacteriaceae</taxon>
        <taxon>Enterobacter</taxon>
        <taxon>Enterobacter cloacae complex</taxon>
    </lineage>
</organism>
<protein>
    <submittedName>
        <fullName evidence="1">Uncharacterized protein</fullName>
    </submittedName>
</protein>